<evidence type="ECO:0000256" key="8">
    <source>
        <dbReference type="ARBA" id="ARBA00023209"/>
    </source>
</evidence>
<dbReference type="Pfam" id="PF02660">
    <property type="entry name" value="G3P_acyltransf"/>
    <property type="match status" value="1"/>
</dbReference>
<keyword evidence="6 10" id="KW-0443">Lipid metabolism</keyword>
<comment type="similarity">
    <text evidence="10">Belongs to the PlsY family.</text>
</comment>
<reference evidence="11" key="2">
    <citation type="submission" date="2020-01" db="EMBL/GenBank/DDBJ databases">
        <authorList>
            <person name="Campanaro S."/>
        </authorList>
    </citation>
    <scope>NUCLEOTIDE SEQUENCE</scope>
    <source>
        <strain evidence="11">AS06rmzACSIP_7</strain>
    </source>
</reference>
<comment type="function">
    <text evidence="10">Catalyzes the transfer of an acyl group from acyl-phosphate (acyl-PO(4)) to glycerol-3-phosphate (G3P) to form lysophosphatidic acid (LPA). This enzyme utilizes acyl-phosphate as fatty acyl donor, but not acyl-CoA or acyl-ACP.</text>
</comment>
<feature type="transmembrane region" description="Helical" evidence="10">
    <location>
        <begin position="78"/>
        <end position="97"/>
    </location>
</feature>
<keyword evidence="3 10" id="KW-0808">Transferase</keyword>
<keyword evidence="5 10" id="KW-1133">Transmembrane helix</keyword>
<evidence type="ECO:0000256" key="3">
    <source>
        <dbReference type="ARBA" id="ARBA00022679"/>
    </source>
</evidence>
<evidence type="ECO:0000256" key="5">
    <source>
        <dbReference type="ARBA" id="ARBA00022989"/>
    </source>
</evidence>
<sequence>MNSYLLVILAYFIGSIPVGVLLSRMKGTDPRNVGSGNIGATNVMRAAGKVTGILTLGGDILKGLIPVVVCAQTGEPELIVAASGLAVFVGHLFPIFLRFRGGKGVATALGVCLGLEPCAVAIDVVVFIAVVLKWPYVSLGSLVAATAMPLLLYILHAGDLYICLVTIMAILIFIRHKENIRRILAGTESAIHAPRKS</sequence>
<comment type="subcellular location">
    <subcellularLocation>
        <location evidence="10">Cell membrane</location>
        <topology evidence="10">Multi-pass membrane protein</topology>
    </subcellularLocation>
</comment>
<feature type="transmembrane region" description="Helical" evidence="10">
    <location>
        <begin position="150"/>
        <end position="174"/>
    </location>
</feature>
<keyword evidence="4 10" id="KW-0812">Transmembrane</keyword>
<evidence type="ECO:0000256" key="6">
    <source>
        <dbReference type="ARBA" id="ARBA00023098"/>
    </source>
</evidence>
<dbReference type="PANTHER" id="PTHR30309:SF0">
    <property type="entry name" value="GLYCEROL-3-PHOSPHATE ACYLTRANSFERASE-RELATED"/>
    <property type="match status" value="1"/>
</dbReference>
<dbReference type="GO" id="GO:0005886">
    <property type="term" value="C:plasma membrane"/>
    <property type="evidence" value="ECO:0007669"/>
    <property type="project" value="UniProtKB-SubCell"/>
</dbReference>
<name>A0A971M509_9BACT</name>
<keyword evidence="7 10" id="KW-0472">Membrane</keyword>
<keyword evidence="1 10" id="KW-1003">Cell membrane</keyword>
<accession>A0A971M509</accession>
<comment type="catalytic activity">
    <reaction evidence="10">
        <text>an acyl phosphate + sn-glycerol 3-phosphate = a 1-acyl-sn-glycero-3-phosphate + phosphate</text>
        <dbReference type="Rhea" id="RHEA:34075"/>
        <dbReference type="ChEBI" id="CHEBI:43474"/>
        <dbReference type="ChEBI" id="CHEBI:57597"/>
        <dbReference type="ChEBI" id="CHEBI:57970"/>
        <dbReference type="ChEBI" id="CHEBI:59918"/>
        <dbReference type="EC" id="2.3.1.275"/>
    </reaction>
</comment>
<comment type="subunit">
    <text evidence="10">Probably interacts with PlsX.</text>
</comment>
<dbReference type="EC" id="2.3.1.275" evidence="10"/>
<dbReference type="EMBL" id="JAAYEE010000138">
    <property type="protein sequence ID" value="NLW35512.1"/>
    <property type="molecule type" value="Genomic_DNA"/>
</dbReference>
<dbReference type="GO" id="GO:0008654">
    <property type="term" value="P:phospholipid biosynthetic process"/>
    <property type="evidence" value="ECO:0007669"/>
    <property type="project" value="UniProtKB-UniRule"/>
</dbReference>
<dbReference type="GO" id="GO:0043772">
    <property type="term" value="F:acyl-phosphate glycerol-3-phosphate acyltransferase activity"/>
    <property type="evidence" value="ECO:0007669"/>
    <property type="project" value="UniProtKB-UniRule"/>
</dbReference>
<gene>
    <name evidence="10 11" type="primary">plsY</name>
    <name evidence="11" type="ORF">GXY80_08550</name>
</gene>
<dbReference type="InterPro" id="IPR003811">
    <property type="entry name" value="G3P_acylTferase_PlsY"/>
</dbReference>
<dbReference type="Proteomes" id="UP000777265">
    <property type="component" value="Unassembled WGS sequence"/>
</dbReference>
<protein>
    <recommendedName>
        <fullName evidence="10">Glycerol-3-phosphate acyltransferase</fullName>
    </recommendedName>
    <alternativeName>
        <fullName evidence="10">Acyl-PO4 G3P acyltransferase</fullName>
    </alternativeName>
    <alternativeName>
        <fullName evidence="10">Acyl-phosphate--glycerol-3-phosphate acyltransferase</fullName>
    </alternativeName>
    <alternativeName>
        <fullName evidence="10">G3P acyltransferase</fullName>
        <shortName evidence="10">GPAT</shortName>
        <ecNumber evidence="10">2.3.1.275</ecNumber>
    </alternativeName>
    <alternativeName>
        <fullName evidence="10">Lysophosphatidic acid synthase</fullName>
        <shortName evidence="10">LPA synthase</shortName>
    </alternativeName>
</protein>
<feature type="transmembrane region" description="Helical" evidence="10">
    <location>
        <begin position="6"/>
        <end position="25"/>
    </location>
</feature>
<evidence type="ECO:0000256" key="10">
    <source>
        <dbReference type="HAMAP-Rule" id="MF_01043"/>
    </source>
</evidence>
<evidence type="ECO:0000256" key="7">
    <source>
        <dbReference type="ARBA" id="ARBA00023136"/>
    </source>
</evidence>
<keyword evidence="11" id="KW-0012">Acyltransferase</keyword>
<dbReference type="PANTHER" id="PTHR30309">
    <property type="entry name" value="INNER MEMBRANE PROTEIN YGIH"/>
    <property type="match status" value="1"/>
</dbReference>
<reference evidence="11" key="1">
    <citation type="journal article" date="2020" name="Biotechnol. Biofuels">
        <title>New insights from the biogas microbiome by comprehensive genome-resolved metagenomics of nearly 1600 species originating from multiple anaerobic digesters.</title>
        <authorList>
            <person name="Campanaro S."/>
            <person name="Treu L."/>
            <person name="Rodriguez-R L.M."/>
            <person name="Kovalovszki A."/>
            <person name="Ziels R.M."/>
            <person name="Maus I."/>
            <person name="Zhu X."/>
            <person name="Kougias P.G."/>
            <person name="Basile A."/>
            <person name="Luo G."/>
            <person name="Schluter A."/>
            <person name="Konstantinidis K.T."/>
            <person name="Angelidaki I."/>
        </authorList>
    </citation>
    <scope>NUCLEOTIDE SEQUENCE</scope>
    <source>
        <strain evidence="11">AS06rmzACSIP_7</strain>
    </source>
</reference>
<evidence type="ECO:0000256" key="9">
    <source>
        <dbReference type="ARBA" id="ARBA00023264"/>
    </source>
</evidence>
<evidence type="ECO:0000256" key="1">
    <source>
        <dbReference type="ARBA" id="ARBA00022475"/>
    </source>
</evidence>
<organism evidence="11 12">
    <name type="scientific">Syntrophorhabdus aromaticivorans</name>
    <dbReference type="NCBI Taxonomy" id="328301"/>
    <lineage>
        <taxon>Bacteria</taxon>
        <taxon>Pseudomonadati</taxon>
        <taxon>Thermodesulfobacteriota</taxon>
        <taxon>Syntrophorhabdia</taxon>
        <taxon>Syntrophorhabdales</taxon>
        <taxon>Syntrophorhabdaceae</taxon>
        <taxon>Syntrophorhabdus</taxon>
    </lineage>
</organism>
<feature type="transmembrane region" description="Helical" evidence="10">
    <location>
        <begin position="46"/>
        <end position="66"/>
    </location>
</feature>
<proteinExistence type="inferred from homology"/>
<dbReference type="SMART" id="SM01207">
    <property type="entry name" value="G3P_acyltransf"/>
    <property type="match status" value="1"/>
</dbReference>
<dbReference type="NCBIfam" id="TIGR00023">
    <property type="entry name" value="glycerol-3-phosphate 1-O-acyltransferase PlsY"/>
    <property type="match status" value="1"/>
</dbReference>
<evidence type="ECO:0000256" key="2">
    <source>
        <dbReference type="ARBA" id="ARBA00022516"/>
    </source>
</evidence>
<evidence type="ECO:0000256" key="4">
    <source>
        <dbReference type="ARBA" id="ARBA00022692"/>
    </source>
</evidence>
<dbReference type="HAMAP" id="MF_01043">
    <property type="entry name" value="PlsY"/>
    <property type="match status" value="1"/>
</dbReference>
<keyword evidence="8 10" id="KW-0594">Phospholipid biosynthesis</keyword>
<feature type="transmembrane region" description="Helical" evidence="10">
    <location>
        <begin position="109"/>
        <end position="130"/>
    </location>
</feature>
<keyword evidence="9 10" id="KW-1208">Phospholipid metabolism</keyword>
<evidence type="ECO:0000313" key="12">
    <source>
        <dbReference type="Proteomes" id="UP000777265"/>
    </source>
</evidence>
<dbReference type="AlphaFoldDB" id="A0A971M509"/>
<evidence type="ECO:0000313" key="11">
    <source>
        <dbReference type="EMBL" id="NLW35512.1"/>
    </source>
</evidence>
<comment type="pathway">
    <text evidence="10">Lipid metabolism; phospholipid metabolism.</text>
</comment>
<comment type="caution">
    <text evidence="11">The sequence shown here is derived from an EMBL/GenBank/DDBJ whole genome shotgun (WGS) entry which is preliminary data.</text>
</comment>
<keyword evidence="2 10" id="KW-0444">Lipid biosynthesis</keyword>